<evidence type="ECO:0000256" key="1">
    <source>
        <dbReference type="ARBA" id="ARBA00004196"/>
    </source>
</evidence>
<dbReference type="AlphaFoldDB" id="A0A402DMU1"/>
<dbReference type="OrthoDB" id="9793175at2"/>
<comment type="similarity">
    <text evidence="2">Belongs to the bacterial solute-binding protein 8 family.</text>
</comment>
<reference evidence="7 8" key="1">
    <citation type="submission" date="2019-01" db="EMBL/GenBank/DDBJ databases">
        <title>Draft genome sequence of Cellulomonas takizawaensis strain TKZ-21.</title>
        <authorList>
            <person name="Yamamura H."/>
            <person name="Hayashi T."/>
            <person name="Hamada M."/>
            <person name="Serisawa Y."/>
            <person name="Matsuyama K."/>
            <person name="Nakagawa Y."/>
            <person name="Otoguro M."/>
            <person name="Yanagida F."/>
            <person name="Hayakawa M."/>
        </authorList>
    </citation>
    <scope>NUCLEOTIDE SEQUENCE [LARGE SCALE GENOMIC DNA]</scope>
    <source>
        <strain evidence="7 8">NBRC12680</strain>
    </source>
</reference>
<keyword evidence="8" id="KW-1185">Reference proteome</keyword>
<protein>
    <submittedName>
        <fullName evidence="7">ABC transporter substrate-binding protein</fullName>
    </submittedName>
</protein>
<evidence type="ECO:0000259" key="6">
    <source>
        <dbReference type="PROSITE" id="PS50983"/>
    </source>
</evidence>
<sequence length="334" mass="34059">MRTLRALPVAVVTGTVAALLLSACGTTEEAGAAEPTGSADTAAGGPVTITDDRGEEVTLDAPATDVVSLEWGLTENLLTLGVTPVGQADVKGYNVWATAEPLDASVPDVGMRGEPSLDAIAALDADLVVTTTDLPEEVIAQLEEQVPVIALRGSDASDPIGHMRRTVEVLGEATGTTEAGEQALADFDAKVDEAKAALDEAGLAGASYTMADGWLSDGAVSIRMYTEGSYLGGIAGLLGLKNAWTGEGDPDYGLGSTDVEGLTALGEGVHFLYVANDTDGGDAFTEGLAGNAIWEQLPFVAAGDVHRLPDGIWMFGGPASGEAWIDATVAALTK</sequence>
<dbReference type="Proteomes" id="UP000289954">
    <property type="component" value="Unassembled WGS sequence"/>
</dbReference>
<proteinExistence type="inferred from homology"/>
<dbReference type="PANTHER" id="PTHR30532">
    <property type="entry name" value="IRON III DICITRATE-BINDING PERIPLASMIC PROTEIN"/>
    <property type="match status" value="1"/>
</dbReference>
<dbReference type="GO" id="GO:1901678">
    <property type="term" value="P:iron coordination entity transport"/>
    <property type="evidence" value="ECO:0007669"/>
    <property type="project" value="UniProtKB-ARBA"/>
</dbReference>
<dbReference type="SUPFAM" id="SSF53807">
    <property type="entry name" value="Helical backbone' metal receptor"/>
    <property type="match status" value="1"/>
</dbReference>
<evidence type="ECO:0000313" key="7">
    <source>
        <dbReference type="EMBL" id="GCE75430.1"/>
    </source>
</evidence>
<organism evidence="7 8">
    <name type="scientific">Cellulomonas biazotea</name>
    <dbReference type="NCBI Taxonomy" id="1709"/>
    <lineage>
        <taxon>Bacteria</taxon>
        <taxon>Bacillati</taxon>
        <taxon>Actinomycetota</taxon>
        <taxon>Actinomycetes</taxon>
        <taxon>Micrococcales</taxon>
        <taxon>Cellulomonadaceae</taxon>
        <taxon>Cellulomonas</taxon>
    </lineage>
</organism>
<evidence type="ECO:0000256" key="5">
    <source>
        <dbReference type="SAM" id="SignalP"/>
    </source>
</evidence>
<evidence type="ECO:0000313" key="8">
    <source>
        <dbReference type="Proteomes" id="UP000289954"/>
    </source>
</evidence>
<dbReference type="Gene3D" id="3.40.50.1980">
    <property type="entry name" value="Nitrogenase molybdenum iron protein domain"/>
    <property type="match status" value="2"/>
</dbReference>
<comment type="subcellular location">
    <subcellularLocation>
        <location evidence="1">Cell envelope</location>
    </subcellularLocation>
</comment>
<dbReference type="InterPro" id="IPR002491">
    <property type="entry name" value="ABC_transptr_periplasmic_BD"/>
</dbReference>
<dbReference type="PROSITE" id="PS51257">
    <property type="entry name" value="PROKAR_LIPOPROTEIN"/>
    <property type="match status" value="1"/>
</dbReference>
<feature type="domain" description="Fe/B12 periplasmic-binding" evidence="6">
    <location>
        <begin position="65"/>
        <end position="334"/>
    </location>
</feature>
<dbReference type="RefSeq" id="WP_130780035.1">
    <property type="nucleotide sequence ID" value="NZ_BIMR01000023.1"/>
</dbReference>
<feature type="signal peptide" evidence="5">
    <location>
        <begin position="1"/>
        <end position="32"/>
    </location>
</feature>
<dbReference type="GO" id="GO:0030288">
    <property type="term" value="C:outer membrane-bounded periplasmic space"/>
    <property type="evidence" value="ECO:0007669"/>
    <property type="project" value="TreeGrafter"/>
</dbReference>
<accession>A0A402DMU1</accession>
<feature type="chain" id="PRO_5019364147" evidence="5">
    <location>
        <begin position="33"/>
        <end position="334"/>
    </location>
</feature>
<evidence type="ECO:0000256" key="4">
    <source>
        <dbReference type="ARBA" id="ARBA00022729"/>
    </source>
</evidence>
<keyword evidence="3" id="KW-0813">Transport</keyword>
<name>A0A402DMU1_9CELL</name>
<dbReference type="InterPro" id="IPR051313">
    <property type="entry name" value="Bact_iron-sidero_bind"/>
</dbReference>
<evidence type="ECO:0000256" key="3">
    <source>
        <dbReference type="ARBA" id="ARBA00022448"/>
    </source>
</evidence>
<dbReference type="PROSITE" id="PS50983">
    <property type="entry name" value="FE_B12_PBP"/>
    <property type="match status" value="1"/>
</dbReference>
<dbReference type="EMBL" id="BIMR01000023">
    <property type="protein sequence ID" value="GCE75430.1"/>
    <property type="molecule type" value="Genomic_DNA"/>
</dbReference>
<comment type="caution">
    <text evidence="7">The sequence shown here is derived from an EMBL/GenBank/DDBJ whole genome shotgun (WGS) entry which is preliminary data.</text>
</comment>
<evidence type="ECO:0000256" key="2">
    <source>
        <dbReference type="ARBA" id="ARBA00008814"/>
    </source>
</evidence>
<gene>
    <name evidence="7" type="ORF">CBZ_04860</name>
</gene>
<dbReference type="PANTHER" id="PTHR30532:SF1">
    <property type="entry name" value="IRON(3+)-HYDROXAMATE-BINDING PROTEIN FHUD"/>
    <property type="match status" value="1"/>
</dbReference>
<dbReference type="Pfam" id="PF01497">
    <property type="entry name" value="Peripla_BP_2"/>
    <property type="match status" value="1"/>
</dbReference>
<dbReference type="CDD" id="cd01146">
    <property type="entry name" value="FhuD"/>
    <property type="match status" value="1"/>
</dbReference>
<keyword evidence="4 5" id="KW-0732">Signal</keyword>